<dbReference type="Proteomes" id="UP000234681">
    <property type="component" value="Chromosome 1"/>
</dbReference>
<sequence>MPVAERESGLSCVWPLCLVGHKDPLFLPRRGGTVSILGLGGFDFGTQPNSWGLVNTPFSSSSAYWGPVNTSALSSPSAYLHFSTLK</sequence>
<organism evidence="1 2">
    <name type="scientific">Rattus norvegicus</name>
    <name type="common">Rat</name>
    <dbReference type="NCBI Taxonomy" id="10116"/>
    <lineage>
        <taxon>Eukaryota</taxon>
        <taxon>Metazoa</taxon>
        <taxon>Chordata</taxon>
        <taxon>Craniata</taxon>
        <taxon>Vertebrata</taxon>
        <taxon>Euteleostomi</taxon>
        <taxon>Mammalia</taxon>
        <taxon>Eutheria</taxon>
        <taxon>Euarchontoglires</taxon>
        <taxon>Glires</taxon>
        <taxon>Rodentia</taxon>
        <taxon>Myomorpha</taxon>
        <taxon>Muroidea</taxon>
        <taxon>Muridae</taxon>
        <taxon>Murinae</taxon>
        <taxon>Rattus</taxon>
    </lineage>
</organism>
<protein>
    <submittedName>
        <fullName evidence="1">RCG57655</fullName>
    </submittedName>
</protein>
<dbReference type="AlphaFoldDB" id="A6JI12"/>
<evidence type="ECO:0000313" key="2">
    <source>
        <dbReference type="Proteomes" id="UP000234681"/>
    </source>
</evidence>
<dbReference type="EMBL" id="CH473986">
    <property type="protein sequence ID" value="EDL94486.1"/>
    <property type="molecule type" value="Genomic_DNA"/>
</dbReference>
<accession>A6JI12</accession>
<evidence type="ECO:0000313" key="1">
    <source>
        <dbReference type="EMBL" id="EDL94486.1"/>
    </source>
</evidence>
<name>A6JI12_RAT</name>
<reference evidence="2" key="1">
    <citation type="submission" date="2005-09" db="EMBL/GenBank/DDBJ databases">
        <authorList>
            <person name="Mural R.J."/>
            <person name="Li P.W."/>
            <person name="Adams M.D."/>
            <person name="Amanatides P.G."/>
            <person name="Baden-Tillson H."/>
            <person name="Barnstead M."/>
            <person name="Chin S.H."/>
            <person name="Dew I."/>
            <person name="Evans C.A."/>
            <person name="Ferriera S."/>
            <person name="Flanigan M."/>
            <person name="Fosler C."/>
            <person name="Glodek A."/>
            <person name="Gu Z."/>
            <person name="Holt R.A."/>
            <person name="Jennings D."/>
            <person name="Kraft C.L."/>
            <person name="Lu F."/>
            <person name="Nguyen T."/>
            <person name="Nusskern D.R."/>
            <person name="Pfannkoch C.M."/>
            <person name="Sitter C."/>
            <person name="Sutton G.G."/>
            <person name="Venter J.C."/>
            <person name="Wang Z."/>
            <person name="Woodage T."/>
            <person name="Zheng X.H."/>
            <person name="Zhong F."/>
        </authorList>
    </citation>
    <scope>NUCLEOTIDE SEQUENCE [LARGE SCALE GENOMIC DNA]</scope>
    <source>
        <strain>BN</strain>
        <strain evidence="2">Sprague-Dawley</strain>
    </source>
</reference>
<gene>
    <name evidence="1" type="ORF">rCG_57655</name>
</gene>
<proteinExistence type="predicted"/>